<accession>A0A165GNB9</accession>
<dbReference type="RefSeq" id="XP_040768324.1">
    <property type="nucleotide sequence ID" value="XM_040907919.1"/>
</dbReference>
<proteinExistence type="predicted"/>
<organism evidence="1 2">
    <name type="scientific">Laetiporus sulphureus 93-53</name>
    <dbReference type="NCBI Taxonomy" id="1314785"/>
    <lineage>
        <taxon>Eukaryota</taxon>
        <taxon>Fungi</taxon>
        <taxon>Dikarya</taxon>
        <taxon>Basidiomycota</taxon>
        <taxon>Agaricomycotina</taxon>
        <taxon>Agaricomycetes</taxon>
        <taxon>Polyporales</taxon>
        <taxon>Laetiporus</taxon>
    </lineage>
</organism>
<dbReference type="GeneID" id="63824948"/>
<dbReference type="EMBL" id="KV427608">
    <property type="protein sequence ID" value="KZT10584.1"/>
    <property type="molecule type" value="Genomic_DNA"/>
</dbReference>
<dbReference type="InParanoid" id="A0A165GNB9"/>
<evidence type="ECO:0000313" key="1">
    <source>
        <dbReference type="EMBL" id="KZT10584.1"/>
    </source>
</evidence>
<protein>
    <submittedName>
        <fullName evidence="1">Uncharacterized protein</fullName>
    </submittedName>
</protein>
<reference evidence="1 2" key="1">
    <citation type="journal article" date="2016" name="Mol. Biol. Evol.">
        <title>Comparative Genomics of Early-Diverging Mushroom-Forming Fungi Provides Insights into the Origins of Lignocellulose Decay Capabilities.</title>
        <authorList>
            <person name="Nagy L.G."/>
            <person name="Riley R."/>
            <person name="Tritt A."/>
            <person name="Adam C."/>
            <person name="Daum C."/>
            <person name="Floudas D."/>
            <person name="Sun H."/>
            <person name="Yadav J.S."/>
            <person name="Pangilinan J."/>
            <person name="Larsson K.H."/>
            <person name="Matsuura K."/>
            <person name="Barry K."/>
            <person name="Labutti K."/>
            <person name="Kuo R."/>
            <person name="Ohm R.A."/>
            <person name="Bhattacharya S.S."/>
            <person name="Shirouzu T."/>
            <person name="Yoshinaga Y."/>
            <person name="Martin F.M."/>
            <person name="Grigoriev I.V."/>
            <person name="Hibbett D.S."/>
        </authorList>
    </citation>
    <scope>NUCLEOTIDE SEQUENCE [LARGE SCALE GENOMIC DNA]</scope>
    <source>
        <strain evidence="1 2">93-53</strain>
    </source>
</reference>
<keyword evidence="2" id="KW-1185">Reference proteome</keyword>
<sequence length="61" mass="7196">MRQYNLDLRILSGITKRWRSVVPSQRQQEKESVIMIRATIDQQRLFESPTVAASLLLHHHL</sequence>
<dbReference type="AlphaFoldDB" id="A0A165GNB9"/>
<dbReference type="Proteomes" id="UP000076871">
    <property type="component" value="Unassembled WGS sequence"/>
</dbReference>
<evidence type="ECO:0000313" key="2">
    <source>
        <dbReference type="Proteomes" id="UP000076871"/>
    </source>
</evidence>
<name>A0A165GNB9_9APHY</name>
<gene>
    <name evidence="1" type="ORF">LAESUDRAFT_720919</name>
</gene>